<dbReference type="Proteomes" id="UP000024635">
    <property type="component" value="Unassembled WGS sequence"/>
</dbReference>
<organism evidence="1 2">
    <name type="scientific">Ancylostoma ceylanicum</name>
    <dbReference type="NCBI Taxonomy" id="53326"/>
    <lineage>
        <taxon>Eukaryota</taxon>
        <taxon>Metazoa</taxon>
        <taxon>Ecdysozoa</taxon>
        <taxon>Nematoda</taxon>
        <taxon>Chromadorea</taxon>
        <taxon>Rhabditida</taxon>
        <taxon>Rhabditina</taxon>
        <taxon>Rhabditomorpha</taxon>
        <taxon>Strongyloidea</taxon>
        <taxon>Ancylostomatidae</taxon>
        <taxon>Ancylostomatinae</taxon>
        <taxon>Ancylostoma</taxon>
    </lineage>
</organism>
<comment type="caution">
    <text evidence="1">The sequence shown here is derived from an EMBL/GenBank/DDBJ whole genome shotgun (WGS) entry which is preliminary data.</text>
</comment>
<reference evidence="2" key="1">
    <citation type="journal article" date="2015" name="Nat. Genet.">
        <title>The genome and transcriptome of the zoonotic hookworm Ancylostoma ceylanicum identify infection-specific gene families.</title>
        <authorList>
            <person name="Schwarz E.M."/>
            <person name="Hu Y."/>
            <person name="Antoshechkin I."/>
            <person name="Miller M.M."/>
            <person name="Sternberg P.W."/>
            <person name="Aroian R.V."/>
        </authorList>
    </citation>
    <scope>NUCLEOTIDE SEQUENCE</scope>
    <source>
        <strain evidence="2">HY135</strain>
    </source>
</reference>
<sequence length="110" mass="11944">MSDIRTIAYRFNLYPGRLDDDDITSVIKRIEADAHSDEFNVFVPAHALSGDGLMEVKISVGAAFKVDQQDLPGVVRSSCGDSGSLPSADLFDSVMAARLEHNGLEWTPFG</sequence>
<proteinExistence type="predicted"/>
<gene>
    <name evidence="1" type="primary">Acey_s0018.g3660</name>
    <name evidence="1" type="ORF">Y032_0018g3660</name>
</gene>
<accession>A0A016V444</accession>
<evidence type="ECO:0000313" key="2">
    <source>
        <dbReference type="Proteomes" id="UP000024635"/>
    </source>
</evidence>
<protein>
    <submittedName>
        <fullName evidence="1">Uncharacterized protein</fullName>
    </submittedName>
</protein>
<keyword evidence="2" id="KW-1185">Reference proteome</keyword>
<dbReference type="AlphaFoldDB" id="A0A016V444"/>
<evidence type="ECO:0000313" key="1">
    <source>
        <dbReference type="EMBL" id="EYC22006.1"/>
    </source>
</evidence>
<name>A0A016V444_9BILA</name>
<dbReference type="EMBL" id="JARK01001354">
    <property type="protein sequence ID" value="EYC22006.1"/>
    <property type="molecule type" value="Genomic_DNA"/>
</dbReference>